<name>A0A061JI66_9PROT</name>
<organism evidence="1 2">
    <name type="scientific">Holospora undulata HU1</name>
    <dbReference type="NCBI Taxonomy" id="1321371"/>
    <lineage>
        <taxon>Bacteria</taxon>
        <taxon>Pseudomonadati</taxon>
        <taxon>Pseudomonadota</taxon>
        <taxon>Alphaproteobacteria</taxon>
        <taxon>Holosporales</taxon>
        <taxon>Holosporaceae</taxon>
        <taxon>Holospora</taxon>
    </lineage>
</organism>
<accession>A0A061JI66</accession>
<protein>
    <submittedName>
        <fullName evidence="1">Uncharacterized protein</fullName>
    </submittedName>
</protein>
<sequence>MNIKSALKAVVFEGFSCTNVKDVEKISRDVPEKDKLKALVLYASGFSMNRIAQRFGISATAVLKGGAPYNQGYAPKFSPPQKTRKSINFCIIKKRSKKFGFLKLGFLNPRIVQGLSIRTW</sequence>
<dbReference type="EMBL" id="ARPM03000087">
    <property type="protein sequence ID" value="ETZ05247.1"/>
    <property type="molecule type" value="Genomic_DNA"/>
</dbReference>
<comment type="caution">
    <text evidence="1">The sequence shown here is derived from an EMBL/GenBank/DDBJ whole genome shotgun (WGS) entry which is preliminary data.</text>
</comment>
<dbReference type="InterPro" id="IPR009057">
    <property type="entry name" value="Homeodomain-like_sf"/>
</dbReference>
<evidence type="ECO:0000313" key="2">
    <source>
        <dbReference type="Proteomes" id="UP000026922"/>
    </source>
</evidence>
<proteinExistence type="predicted"/>
<dbReference type="Proteomes" id="UP000026922">
    <property type="component" value="Unassembled WGS sequence"/>
</dbReference>
<gene>
    <name evidence="1" type="ORF">K737_300326</name>
</gene>
<dbReference type="SUPFAM" id="SSF46689">
    <property type="entry name" value="Homeodomain-like"/>
    <property type="match status" value="1"/>
</dbReference>
<evidence type="ECO:0000313" key="1">
    <source>
        <dbReference type="EMBL" id="ETZ05247.1"/>
    </source>
</evidence>
<keyword evidence="2" id="KW-1185">Reference proteome</keyword>
<dbReference type="AlphaFoldDB" id="A0A061JI66"/>
<reference evidence="1 2" key="1">
    <citation type="journal article" date="2013" name="Genome Announc.">
        <title>Draft Genome Sequence of Holospora undulata Strain HU1, a Micronucleus-Specific Symbiont of the Ciliate Paramecium caudatum.</title>
        <authorList>
            <person name="Dohra H."/>
            <person name="Suzuki H."/>
            <person name="Suzuki T."/>
            <person name="Tanaka K."/>
            <person name="Fujishima M."/>
        </authorList>
    </citation>
    <scope>NUCLEOTIDE SEQUENCE [LARGE SCALE GENOMIC DNA]</scope>
    <source>
        <strain evidence="1 2">HU1</strain>
    </source>
</reference>